<comment type="caution">
    <text evidence="1">The sequence shown here is derived from an EMBL/GenBank/DDBJ whole genome shotgun (WGS) entry which is preliminary data.</text>
</comment>
<sequence>MVGCFHMQGNSPRTVMTVFWSVASGAVATDAESSWVSSNPWLQPRSPDCTPSFSVTAALEKLASTVSYGSDVH</sequence>
<evidence type="ECO:0000313" key="2">
    <source>
        <dbReference type="Proteomes" id="UP000314294"/>
    </source>
</evidence>
<dbReference type="EMBL" id="SRLO01000064">
    <property type="protein sequence ID" value="TNN79513.1"/>
    <property type="molecule type" value="Genomic_DNA"/>
</dbReference>
<organism evidence="1 2">
    <name type="scientific">Liparis tanakae</name>
    <name type="common">Tanaka's snailfish</name>
    <dbReference type="NCBI Taxonomy" id="230148"/>
    <lineage>
        <taxon>Eukaryota</taxon>
        <taxon>Metazoa</taxon>
        <taxon>Chordata</taxon>
        <taxon>Craniata</taxon>
        <taxon>Vertebrata</taxon>
        <taxon>Euteleostomi</taxon>
        <taxon>Actinopterygii</taxon>
        <taxon>Neopterygii</taxon>
        <taxon>Teleostei</taxon>
        <taxon>Neoteleostei</taxon>
        <taxon>Acanthomorphata</taxon>
        <taxon>Eupercaria</taxon>
        <taxon>Perciformes</taxon>
        <taxon>Cottioidei</taxon>
        <taxon>Cottales</taxon>
        <taxon>Liparidae</taxon>
        <taxon>Liparis</taxon>
    </lineage>
</organism>
<proteinExistence type="predicted"/>
<gene>
    <name evidence="1" type="ORF">EYF80_010330</name>
</gene>
<name>A0A4Z2IQS0_9TELE</name>
<reference evidence="1 2" key="1">
    <citation type="submission" date="2019-03" db="EMBL/GenBank/DDBJ databases">
        <title>First draft genome of Liparis tanakae, snailfish: a comprehensive survey of snailfish specific genes.</title>
        <authorList>
            <person name="Kim W."/>
            <person name="Song I."/>
            <person name="Jeong J.-H."/>
            <person name="Kim D."/>
            <person name="Kim S."/>
            <person name="Ryu S."/>
            <person name="Song J.Y."/>
            <person name="Lee S.K."/>
        </authorList>
    </citation>
    <scope>NUCLEOTIDE SEQUENCE [LARGE SCALE GENOMIC DNA]</scope>
    <source>
        <tissue evidence="1">Muscle</tissue>
    </source>
</reference>
<dbReference type="AlphaFoldDB" id="A0A4Z2IQS0"/>
<accession>A0A4Z2IQS0</accession>
<protein>
    <submittedName>
        <fullName evidence="1">Uncharacterized protein</fullName>
    </submittedName>
</protein>
<keyword evidence="2" id="KW-1185">Reference proteome</keyword>
<dbReference type="Proteomes" id="UP000314294">
    <property type="component" value="Unassembled WGS sequence"/>
</dbReference>
<evidence type="ECO:0000313" key="1">
    <source>
        <dbReference type="EMBL" id="TNN79513.1"/>
    </source>
</evidence>